<dbReference type="RefSeq" id="WP_103051586.1">
    <property type="nucleotide sequence ID" value="NZ_POWF01000002.1"/>
</dbReference>
<keyword evidence="1" id="KW-1133">Transmembrane helix</keyword>
<evidence type="ECO:0008006" key="4">
    <source>
        <dbReference type="Google" id="ProtNLM"/>
    </source>
</evidence>
<sequence>MKKFIKNSVILFGIVMLLVVSLVLITHFVTRQFFDYTIDQNKNILVVGNSHLEYAIDDDIIPQAFNIAQSGSGYFYSYLKVREIANRNKQIDTVVLGYSYEDFSEYRVNWFAGEDKIKFKMRDHFFLFTSNDYWELLKSNPRSVITNTPQVIVHSLKVLYKGYPYLGGHVHSDRSKLEESLKRYDPNYYINTTAKPPKYQDTYLLKIYDYCNRNNIKLILLNSPIHPKMDEDLQTNKELYCDFASQNMPEATLINYSNYFQDETYFSDISHLNDNGAQIFSTHLKQVGFYSGTAECLK</sequence>
<gene>
    <name evidence="2" type="ORF">C1T31_06065</name>
</gene>
<evidence type="ECO:0000256" key="1">
    <source>
        <dbReference type="SAM" id="Phobius"/>
    </source>
</evidence>
<comment type="caution">
    <text evidence="2">The sequence shown here is derived from an EMBL/GenBank/DDBJ whole genome shotgun (WGS) entry which is preliminary data.</text>
</comment>
<dbReference type="OrthoDB" id="792965at2"/>
<dbReference type="EMBL" id="POWF01000002">
    <property type="protein sequence ID" value="PNQ73890.1"/>
    <property type="molecule type" value="Genomic_DNA"/>
</dbReference>
<evidence type="ECO:0000313" key="3">
    <source>
        <dbReference type="Proteomes" id="UP000236641"/>
    </source>
</evidence>
<dbReference type="SUPFAM" id="SSF52266">
    <property type="entry name" value="SGNH hydrolase"/>
    <property type="match status" value="1"/>
</dbReference>
<name>A0A2K1E0S8_9FLAO</name>
<proteinExistence type="predicted"/>
<organism evidence="2 3">
    <name type="scientific">Hanstruepera neustonica</name>
    <dbReference type="NCBI Taxonomy" id="1445657"/>
    <lineage>
        <taxon>Bacteria</taxon>
        <taxon>Pseudomonadati</taxon>
        <taxon>Bacteroidota</taxon>
        <taxon>Flavobacteriia</taxon>
        <taxon>Flavobacteriales</taxon>
        <taxon>Flavobacteriaceae</taxon>
        <taxon>Hanstruepera</taxon>
    </lineage>
</organism>
<keyword evidence="3" id="KW-1185">Reference proteome</keyword>
<keyword evidence="1" id="KW-0812">Transmembrane</keyword>
<dbReference type="AlphaFoldDB" id="A0A2K1E0S8"/>
<reference evidence="2 3" key="1">
    <citation type="submission" date="2018-01" db="EMBL/GenBank/DDBJ databases">
        <title>The draft genome of Hanstruepera neustonica JCM19743.</title>
        <authorList>
            <person name="He R.-H."/>
            <person name="Du Z.-J."/>
        </authorList>
    </citation>
    <scope>NUCLEOTIDE SEQUENCE [LARGE SCALE GENOMIC DNA]</scope>
    <source>
        <strain evidence="2 3">JCM19743</strain>
    </source>
</reference>
<protein>
    <recommendedName>
        <fullName evidence="4">SGNH/GDSL hydrolase family protein</fullName>
    </recommendedName>
</protein>
<evidence type="ECO:0000313" key="2">
    <source>
        <dbReference type="EMBL" id="PNQ73890.1"/>
    </source>
</evidence>
<accession>A0A2K1E0S8</accession>
<keyword evidence="1" id="KW-0472">Membrane</keyword>
<feature type="transmembrane region" description="Helical" evidence="1">
    <location>
        <begin position="9"/>
        <end position="29"/>
    </location>
</feature>
<dbReference type="Proteomes" id="UP000236641">
    <property type="component" value="Unassembled WGS sequence"/>
</dbReference>